<evidence type="ECO:0000256" key="1">
    <source>
        <dbReference type="SAM" id="MobiDB-lite"/>
    </source>
</evidence>
<reference evidence="3" key="2">
    <citation type="submission" date="2021-04" db="EMBL/GenBank/DDBJ databases">
        <authorList>
            <person name="Podell S."/>
        </authorList>
    </citation>
    <scope>NUCLEOTIDE SEQUENCE</scope>
    <source>
        <strain evidence="3">Hildebrandi</strain>
    </source>
</reference>
<dbReference type="AlphaFoldDB" id="A0A9K3M9I6"/>
<organism evidence="3 4">
    <name type="scientific">Nitzschia inconspicua</name>
    <dbReference type="NCBI Taxonomy" id="303405"/>
    <lineage>
        <taxon>Eukaryota</taxon>
        <taxon>Sar</taxon>
        <taxon>Stramenopiles</taxon>
        <taxon>Ochrophyta</taxon>
        <taxon>Bacillariophyta</taxon>
        <taxon>Bacillariophyceae</taxon>
        <taxon>Bacillariophycidae</taxon>
        <taxon>Bacillariales</taxon>
        <taxon>Bacillariaceae</taxon>
        <taxon>Nitzschia</taxon>
    </lineage>
</organism>
<evidence type="ECO:0000313" key="3">
    <source>
        <dbReference type="EMBL" id="KAG7374941.1"/>
    </source>
</evidence>
<dbReference type="Proteomes" id="UP000693970">
    <property type="component" value="Unassembled WGS sequence"/>
</dbReference>
<feature type="signal peptide" evidence="2">
    <location>
        <begin position="1"/>
        <end position="23"/>
    </location>
</feature>
<name>A0A9K3M9I6_9STRA</name>
<evidence type="ECO:0000313" key="4">
    <source>
        <dbReference type="Proteomes" id="UP000693970"/>
    </source>
</evidence>
<dbReference type="EMBL" id="JAGRRH010000001">
    <property type="protein sequence ID" value="KAG7374941.1"/>
    <property type="molecule type" value="Genomic_DNA"/>
</dbReference>
<proteinExistence type="predicted"/>
<gene>
    <name evidence="3" type="ORF">IV203_014036</name>
</gene>
<sequence>MHFAWATSLLGGSLLSLPNEVHAFREESREWEMLEVDKNLKNKVKDVPLRKRMLHANRRIDRNSNLLHRAQTMEKKECDPSLDDADVGILSCGYNQYCVQSDDSKIGGRCVPTIVTLNHLRHVEETNEDYDTNTPTCNQIPNISFGYLHSYCDEPNCTCTNVNEEEQTLHVACVMDYCYETVSRCGVNFTDCFNYIAELETVTVNPHSYTYSVNVCFDKVGRGNTSICFNHTSVNFTKVGCAVSLNGEACTSCDVVPTFYEVLPYNESISCYNVTASCYHYDCTNVKGGWKGNDCAPEFFQDYGCVECSLCDPGEVVSIPDATLIAFSRSDQSGENVTHCGDGPIFNDVTLAECLELQLNAEDVCGCVPKSDDDAGVPNAPTQSPGDTIYPPTEKPSGTVALTEKPIEEDMCDKTQPSTPLRVMREGFPVSFETGVA</sequence>
<feature type="region of interest" description="Disordered" evidence="1">
    <location>
        <begin position="376"/>
        <end position="406"/>
    </location>
</feature>
<reference evidence="3" key="1">
    <citation type="journal article" date="2021" name="Sci. Rep.">
        <title>Diploid genomic architecture of Nitzschia inconspicua, an elite biomass production diatom.</title>
        <authorList>
            <person name="Oliver A."/>
            <person name="Podell S."/>
            <person name="Pinowska A."/>
            <person name="Traller J.C."/>
            <person name="Smith S.R."/>
            <person name="McClure R."/>
            <person name="Beliaev A."/>
            <person name="Bohutskyi P."/>
            <person name="Hill E.A."/>
            <person name="Rabines A."/>
            <person name="Zheng H."/>
            <person name="Allen L.Z."/>
            <person name="Kuo A."/>
            <person name="Grigoriev I.V."/>
            <person name="Allen A.E."/>
            <person name="Hazlebeck D."/>
            <person name="Allen E.E."/>
        </authorList>
    </citation>
    <scope>NUCLEOTIDE SEQUENCE</scope>
    <source>
        <strain evidence="3">Hildebrandi</strain>
    </source>
</reference>
<comment type="caution">
    <text evidence="3">The sequence shown here is derived from an EMBL/GenBank/DDBJ whole genome shotgun (WGS) entry which is preliminary data.</text>
</comment>
<accession>A0A9K3M9I6</accession>
<feature type="chain" id="PRO_5039898465" evidence="2">
    <location>
        <begin position="24"/>
        <end position="437"/>
    </location>
</feature>
<protein>
    <submittedName>
        <fullName evidence="3">Uncharacterized protein</fullName>
    </submittedName>
</protein>
<evidence type="ECO:0000256" key="2">
    <source>
        <dbReference type="SAM" id="SignalP"/>
    </source>
</evidence>
<keyword evidence="2" id="KW-0732">Signal</keyword>
<keyword evidence="4" id="KW-1185">Reference proteome</keyword>